<accession>A0A5E4M8A1</accession>
<keyword evidence="6" id="KW-0804">Transcription</keyword>
<dbReference type="GO" id="GO:0005634">
    <property type="term" value="C:nucleus"/>
    <property type="evidence" value="ECO:0007669"/>
    <property type="project" value="UniProtKB-SubCell"/>
</dbReference>
<dbReference type="InterPro" id="IPR050359">
    <property type="entry name" value="bHLH_transcription_factors"/>
</dbReference>
<dbReference type="GO" id="GO:0070888">
    <property type="term" value="F:E-box binding"/>
    <property type="evidence" value="ECO:0007669"/>
    <property type="project" value="TreeGrafter"/>
</dbReference>
<dbReference type="PROSITE" id="PS50888">
    <property type="entry name" value="BHLH"/>
    <property type="match status" value="1"/>
</dbReference>
<dbReference type="AlphaFoldDB" id="A0A5E4M8A1"/>
<reference evidence="9 10" key="1">
    <citation type="submission" date="2019-08" db="EMBL/GenBank/DDBJ databases">
        <authorList>
            <person name="Alioto T."/>
            <person name="Alioto T."/>
            <person name="Gomez Garrido J."/>
        </authorList>
    </citation>
    <scope>NUCLEOTIDE SEQUENCE [LARGE SCALE GENOMIC DNA]</scope>
</reference>
<keyword evidence="2" id="KW-0217">Developmental protein</keyword>
<keyword evidence="4" id="KW-0524">Neurogenesis</keyword>
<evidence type="ECO:0000256" key="3">
    <source>
        <dbReference type="ARBA" id="ARBA00022782"/>
    </source>
</evidence>
<feature type="domain" description="BHLH" evidence="8">
    <location>
        <begin position="89"/>
        <end position="141"/>
    </location>
</feature>
<evidence type="ECO:0000259" key="8">
    <source>
        <dbReference type="PROSITE" id="PS50888"/>
    </source>
</evidence>
<dbReference type="GO" id="GO:0000981">
    <property type="term" value="F:DNA-binding transcription factor activity, RNA polymerase II-specific"/>
    <property type="evidence" value="ECO:0007669"/>
    <property type="project" value="TreeGrafter"/>
</dbReference>
<evidence type="ECO:0000256" key="6">
    <source>
        <dbReference type="ARBA" id="ARBA00023163"/>
    </source>
</evidence>
<evidence type="ECO:0000256" key="7">
    <source>
        <dbReference type="ARBA" id="ARBA00023242"/>
    </source>
</evidence>
<dbReference type="Gene3D" id="4.10.280.10">
    <property type="entry name" value="Helix-loop-helix DNA-binding domain"/>
    <property type="match status" value="1"/>
</dbReference>
<keyword evidence="3" id="KW-0221">Differentiation</keyword>
<dbReference type="SUPFAM" id="SSF47459">
    <property type="entry name" value="HLH, helix-loop-helix DNA-binding domain"/>
    <property type="match status" value="1"/>
</dbReference>
<dbReference type="GO" id="GO:0045944">
    <property type="term" value="P:positive regulation of transcription by RNA polymerase II"/>
    <property type="evidence" value="ECO:0007669"/>
    <property type="project" value="TreeGrafter"/>
</dbReference>
<name>A0A5E4M8A1_9HEMI</name>
<keyword evidence="5" id="KW-0805">Transcription regulation</keyword>
<dbReference type="CDD" id="cd11430">
    <property type="entry name" value="bHLH_TS_ATOH1_like"/>
    <property type="match status" value="1"/>
</dbReference>
<evidence type="ECO:0000256" key="5">
    <source>
        <dbReference type="ARBA" id="ARBA00023015"/>
    </source>
</evidence>
<dbReference type="InterPro" id="IPR036638">
    <property type="entry name" value="HLH_DNA-bd_sf"/>
</dbReference>
<dbReference type="GO" id="GO:0046982">
    <property type="term" value="F:protein heterodimerization activity"/>
    <property type="evidence" value="ECO:0007669"/>
    <property type="project" value="UniProtKB-ARBA"/>
</dbReference>
<sequence length="213" mass="23287">MMRAGADFAQQLQYYCESFDDDPFARRYEPNSVAASAAGTSAASDHFADFTVTAAADYCSSVTSDGSEMATGRRGVVRAADPISTGRKRRRLAANARERRRMNNLNEAFDRLRGVVPAADDERKLSKFETLQMAQTYIMALHNLLGGEPTEVPPAAFTVAVTTTKTTVTTAAADHPHQQRYCDMRCYSVPILQQQWPNGGDGLYTWTTSPGSG</sequence>
<organism evidence="9 10">
    <name type="scientific">Cinara cedri</name>
    <dbReference type="NCBI Taxonomy" id="506608"/>
    <lineage>
        <taxon>Eukaryota</taxon>
        <taxon>Metazoa</taxon>
        <taxon>Ecdysozoa</taxon>
        <taxon>Arthropoda</taxon>
        <taxon>Hexapoda</taxon>
        <taxon>Insecta</taxon>
        <taxon>Pterygota</taxon>
        <taxon>Neoptera</taxon>
        <taxon>Paraneoptera</taxon>
        <taxon>Hemiptera</taxon>
        <taxon>Sternorrhyncha</taxon>
        <taxon>Aphidomorpha</taxon>
        <taxon>Aphidoidea</taxon>
        <taxon>Aphididae</taxon>
        <taxon>Lachninae</taxon>
        <taxon>Cinara</taxon>
    </lineage>
</organism>
<dbReference type="PANTHER" id="PTHR19290">
    <property type="entry name" value="BASIC HELIX-LOOP-HELIX PROTEIN NEUROGENIN-RELATED"/>
    <property type="match status" value="1"/>
</dbReference>
<protein>
    <submittedName>
        <fullName evidence="9">Myc-type, basic helix-loop-helix (BHLH) domain</fullName>
    </submittedName>
</protein>
<evidence type="ECO:0000256" key="2">
    <source>
        <dbReference type="ARBA" id="ARBA00022473"/>
    </source>
</evidence>
<evidence type="ECO:0000313" key="9">
    <source>
        <dbReference type="EMBL" id="VVC27051.1"/>
    </source>
</evidence>
<dbReference type="FunFam" id="4.10.280.10:FF:000025">
    <property type="entry name" value="protein atonal homolog 7"/>
    <property type="match status" value="1"/>
</dbReference>
<gene>
    <name evidence="9" type="ORF">CINCED_3A022355</name>
</gene>
<evidence type="ECO:0000313" key="10">
    <source>
        <dbReference type="Proteomes" id="UP000325440"/>
    </source>
</evidence>
<proteinExistence type="predicted"/>
<evidence type="ECO:0000256" key="4">
    <source>
        <dbReference type="ARBA" id="ARBA00022902"/>
    </source>
</evidence>
<keyword evidence="10" id="KW-1185">Reference proteome</keyword>
<dbReference type="OrthoDB" id="6161578at2759"/>
<comment type="subcellular location">
    <subcellularLocation>
        <location evidence="1">Nucleus</location>
    </subcellularLocation>
</comment>
<evidence type="ECO:0000256" key="1">
    <source>
        <dbReference type="ARBA" id="ARBA00004123"/>
    </source>
</evidence>
<dbReference type="PANTHER" id="PTHR19290:SF162">
    <property type="entry name" value="TRANSCRIPTION FACTOR ATOH7"/>
    <property type="match status" value="1"/>
</dbReference>
<dbReference type="EMBL" id="CABPRJ010000059">
    <property type="protein sequence ID" value="VVC27051.1"/>
    <property type="molecule type" value="Genomic_DNA"/>
</dbReference>
<dbReference type="GO" id="GO:0061564">
    <property type="term" value="P:axon development"/>
    <property type="evidence" value="ECO:0007669"/>
    <property type="project" value="TreeGrafter"/>
</dbReference>
<keyword evidence="7" id="KW-0539">Nucleus</keyword>
<dbReference type="GO" id="GO:0016360">
    <property type="term" value="P:sensory organ precursor cell fate determination"/>
    <property type="evidence" value="ECO:0007669"/>
    <property type="project" value="UniProtKB-ARBA"/>
</dbReference>
<dbReference type="InterPro" id="IPR011598">
    <property type="entry name" value="bHLH_dom"/>
</dbReference>
<dbReference type="Proteomes" id="UP000325440">
    <property type="component" value="Unassembled WGS sequence"/>
</dbReference>
<dbReference type="Pfam" id="PF00010">
    <property type="entry name" value="HLH"/>
    <property type="match status" value="1"/>
</dbReference>
<dbReference type="SMART" id="SM00353">
    <property type="entry name" value="HLH"/>
    <property type="match status" value="1"/>
</dbReference>